<evidence type="ECO:0000256" key="1">
    <source>
        <dbReference type="SAM" id="MobiDB-lite"/>
    </source>
</evidence>
<protein>
    <submittedName>
        <fullName evidence="2">Uncharacterized protein</fullName>
    </submittedName>
</protein>
<feature type="compositionally biased region" description="Polar residues" evidence="1">
    <location>
        <begin position="347"/>
        <end position="356"/>
    </location>
</feature>
<dbReference type="Proteomes" id="UP000249789">
    <property type="component" value="Unassembled WGS sequence"/>
</dbReference>
<feature type="region of interest" description="Disordered" evidence="1">
    <location>
        <begin position="1151"/>
        <end position="1171"/>
    </location>
</feature>
<dbReference type="GeneID" id="63865288"/>
<organism evidence="2 3">
    <name type="scientific">Aspergillus fijiensis CBS 313.89</name>
    <dbReference type="NCBI Taxonomy" id="1448319"/>
    <lineage>
        <taxon>Eukaryota</taxon>
        <taxon>Fungi</taxon>
        <taxon>Dikarya</taxon>
        <taxon>Ascomycota</taxon>
        <taxon>Pezizomycotina</taxon>
        <taxon>Eurotiomycetes</taxon>
        <taxon>Eurotiomycetidae</taxon>
        <taxon>Eurotiales</taxon>
        <taxon>Aspergillaceae</taxon>
        <taxon>Aspergillus</taxon>
    </lineage>
</organism>
<dbReference type="RefSeq" id="XP_040800412.1">
    <property type="nucleotide sequence ID" value="XM_040947955.1"/>
</dbReference>
<feature type="compositionally biased region" description="Polar residues" evidence="1">
    <location>
        <begin position="702"/>
        <end position="714"/>
    </location>
</feature>
<dbReference type="EMBL" id="KZ824649">
    <property type="protein sequence ID" value="RAK76402.1"/>
    <property type="molecule type" value="Genomic_DNA"/>
</dbReference>
<dbReference type="OrthoDB" id="10265971at2759"/>
<feature type="compositionally biased region" description="Basic and acidic residues" evidence="1">
    <location>
        <begin position="643"/>
        <end position="662"/>
    </location>
</feature>
<name>A0A8G1RLU5_9EURO</name>
<accession>A0A8G1RLU5</accession>
<reference evidence="2 3" key="1">
    <citation type="submission" date="2018-02" db="EMBL/GenBank/DDBJ databases">
        <title>The genomes of Aspergillus section Nigri reveals drivers in fungal speciation.</title>
        <authorList>
            <consortium name="DOE Joint Genome Institute"/>
            <person name="Vesth T.C."/>
            <person name="Nybo J."/>
            <person name="Theobald S."/>
            <person name="Brandl J."/>
            <person name="Frisvad J.C."/>
            <person name="Nielsen K.F."/>
            <person name="Lyhne E.K."/>
            <person name="Kogle M.E."/>
            <person name="Kuo A."/>
            <person name="Riley R."/>
            <person name="Clum A."/>
            <person name="Nolan M."/>
            <person name="Lipzen A."/>
            <person name="Salamov A."/>
            <person name="Henrissat B."/>
            <person name="Wiebenga A."/>
            <person name="De vries R.P."/>
            <person name="Grigoriev I.V."/>
            <person name="Mortensen U.H."/>
            <person name="Andersen M.R."/>
            <person name="Baker S.E."/>
        </authorList>
    </citation>
    <scope>NUCLEOTIDE SEQUENCE [LARGE SCALE GENOMIC DNA]</scope>
    <source>
        <strain evidence="2 3">CBS 313.89</strain>
    </source>
</reference>
<feature type="compositionally biased region" description="Polar residues" evidence="1">
    <location>
        <begin position="399"/>
        <end position="417"/>
    </location>
</feature>
<feature type="region of interest" description="Disordered" evidence="1">
    <location>
        <begin position="337"/>
        <end position="427"/>
    </location>
</feature>
<evidence type="ECO:0000313" key="3">
    <source>
        <dbReference type="Proteomes" id="UP000249789"/>
    </source>
</evidence>
<keyword evidence="3" id="KW-1185">Reference proteome</keyword>
<gene>
    <name evidence="2" type="ORF">BO72DRAFT_486777</name>
</gene>
<proteinExistence type="predicted"/>
<dbReference type="VEuPathDB" id="FungiDB:BO72DRAFT_486777"/>
<feature type="region of interest" description="Disordered" evidence="1">
    <location>
        <begin position="447"/>
        <end position="472"/>
    </location>
</feature>
<feature type="region of interest" description="Disordered" evidence="1">
    <location>
        <begin position="643"/>
        <end position="714"/>
    </location>
</feature>
<evidence type="ECO:0000313" key="2">
    <source>
        <dbReference type="EMBL" id="RAK76402.1"/>
    </source>
</evidence>
<dbReference type="AlphaFoldDB" id="A0A8G1RLU5"/>
<feature type="compositionally biased region" description="Low complexity" evidence="1">
    <location>
        <begin position="453"/>
        <end position="462"/>
    </location>
</feature>
<sequence length="1194" mass="131495">MEQRLALASIWGFEPIGVREISEEVRTATSQPDCHLEYLKLYDIIAIEGSVDRYTKQIAGIVSSTISGNEYKDLLDEPRIYQLDMTSSLQSHGNEDEMNLSLEDGCELIPTSSIHITKLWLSQNGGVGCFSFESRKLLASIADLTSTEITMLDDTKGIQVTGTSEVDVYDALAKLTRVEKPLAYVQRPITTNILVAPEDEALRYRLVKYNTLNPIAERRVLPDPTIDPHLDPGEMYVSVQYSIDGETHALKLPTNLANPPHLVYDPGKSRIWNDFTFQPLGSDKGYDTVYELAESAIPRTNAMTIAVPPSLHPYLTVEKAKQVNQWVVEGARVEKDIPEQESVAPGINQTLSTQGPAPTLQAPVPRTPARAQRNGSEATGPQRPAGVKVRRVAPGGTKQKAQATPSLPETRPTSTDLEGNDLSPRRRWVMQYDVKNGDQDLQSVKVEAKAPNSQSQARAQARSSEDNRSIISSKFDSTKYGLAKLSPQRAFGRRGNPSTGPAALRKAARQNQLIDIDIPVSNTTNTQVVSFDQPALLPVASSSCGSGSATTILLDKNTSDLAGLTTGVGNLLDSSESGSGLETTSWRSSNLISQDERLNALRQSYNAAAVQVLPTADEKPNTAASRSQANEAWVKAMVTDLERAQRSEKVSSSEVTSREFHNTRHRSPKSASTAKSKAEAKARRQATLEDSWGISKPKKESVQSPEGQKPASSVTVQALVVPKPAPVKDEGIQRQVKSLYDAIIPILDSAACFPGAMNIEMQFGLILVPLLPKSYRQENLTADAWTRLFRPQSGLSAPTTKFIKRLTTSGADIDHILDIRTSKADGKPRLFEQDYTDYCVSYEFHFRTRSNQLYMVVIDENGRYSVREPGKKLGGVTFHFPAYTWDANMSVNQVTGFVGDSNPDIEQIAQHLAKSIWVEPDRNLICIYTRLPTEMENKVTLEKVYMRRWTRHRHLQRDEAAARIAREQASATVTTSPDKALNEDDINTTSHIFLQITEVQDLLFGKHYTEPEVKRARATAPAEMVNNGRLWYEVSLVSPAIDSLLNSNADLEVGEPTTDWRGIDLFGRDAAALIRDTATNEGKTEDETPSAVAKDIGHAGLGDMLRLARTVIQRIDAVGYWNTRPGMDVPLEPLTTTTASLRSSARARGVVGMSYGGDDDDSQSSEETLGARVDSKGIVRYPAQVDIFSPQEYW</sequence>